<feature type="domain" description="Ig-like" evidence="9">
    <location>
        <begin position="708"/>
        <end position="798"/>
    </location>
</feature>
<dbReference type="FunFam" id="1.10.510.10:FF:000594">
    <property type="entry name" value="Myosin light chain kinase isoform-III"/>
    <property type="match status" value="1"/>
</dbReference>
<dbReference type="InterPro" id="IPR003598">
    <property type="entry name" value="Ig_sub2"/>
</dbReference>
<dbReference type="SUPFAM" id="SSF49265">
    <property type="entry name" value="Fibronectin type III"/>
    <property type="match status" value="1"/>
</dbReference>
<protein>
    <recommendedName>
        <fullName evidence="13">Myosin light chain kinase, smooth muscle</fullName>
    </recommendedName>
</protein>
<evidence type="ECO:0000259" key="8">
    <source>
        <dbReference type="PROSITE" id="PS50011"/>
    </source>
</evidence>
<feature type="non-terminal residue" evidence="11">
    <location>
        <position position="1"/>
    </location>
</feature>
<evidence type="ECO:0000256" key="3">
    <source>
        <dbReference type="ARBA" id="ARBA00022741"/>
    </source>
</evidence>
<dbReference type="Proteomes" id="UP000828390">
    <property type="component" value="Unassembled WGS sequence"/>
</dbReference>
<dbReference type="InterPro" id="IPR013783">
    <property type="entry name" value="Ig-like_fold"/>
</dbReference>
<dbReference type="InterPro" id="IPR003961">
    <property type="entry name" value="FN3_dom"/>
</dbReference>
<feature type="compositionally biased region" description="Basic and acidic residues" evidence="7">
    <location>
        <begin position="595"/>
        <end position="610"/>
    </location>
</feature>
<dbReference type="SMART" id="SM00220">
    <property type="entry name" value="S_TKc"/>
    <property type="match status" value="1"/>
</dbReference>
<dbReference type="FunFam" id="2.60.40.10:FF:000107">
    <property type="entry name" value="Myosin, light chain kinase a"/>
    <property type="match status" value="2"/>
</dbReference>
<gene>
    <name evidence="11" type="ORF">DPMN_189469</name>
</gene>
<keyword evidence="4 6" id="KW-0067">ATP-binding</keyword>
<dbReference type="InterPro" id="IPR000719">
    <property type="entry name" value="Prot_kinase_dom"/>
</dbReference>
<dbReference type="PROSITE" id="PS50853">
    <property type="entry name" value="FN3"/>
    <property type="match status" value="1"/>
</dbReference>
<dbReference type="SMART" id="SM00409">
    <property type="entry name" value="IG"/>
    <property type="match status" value="2"/>
</dbReference>
<sequence length="803" mass="90292">RPDSPVNLEDENDEPFSPTATPPKIYNICPAEFCIKRGGTIEFKASYTSVPPGTVMWYKNKEELKSDSRRKIETSEHFSTLTIDNIQPSDSGKFYISVENRLGHDTAFASLTVEDVPEPPAGQPGVSEVTLTSATVSWYGPAFDGGCPVSNYRLEMCDAEEQEWTLVTSKCISTTYRVDQLKPHTPYFFRVFAENKHGLSQPCQTPEVTVTSDRRPSAFLRLPSTESDDEVPFEHREVTLKPGRVFENFYSTIEEVGKGKFGTVFKCEEKATGKIWAAKVIKCSDEAQRKKFKLEIEIMNQLQHPKILLLWDAFEGPRKSILVMEYIGGGELFERLTDDDFDLLERDCIQFMRQICDAVHYMHTRNILHLDLKPENILCIKNESNKIKIIDFGLARYYRKGESVRVLFGTPEFVAPEVINYDEIGFTTDMWSVGVVCYLLLAGDTPFRGDSDVETLTNVTKGEFEMDEEDFNSVSQDAKNFINSLLMKNKDKRLSSQKALEHPWLAEDTQLKNHRINTKNLKRFMARRKWQKTGNAIRALGRITLSQKMLKNNNSTKDSSSSTASGEGSQSSSSSSLGSGGTLTVTENSTSSLKESTRNKEVTANKKGEHSNVTNQNKGGGSAKQTHTGDGLDVNNYTKYDQDLEKRMSDHLASVDLNSNERNSALPKSPNQKSGNCDVSMQKTDLCDNCIKNTSLYHNSHSQSMKPSCTIFNKKMVDTQAFPGDVVRFDIGFEADAQTTVTWYFEDEIIVEDNRHSILKSKETCSLIIKDVCEDDDGEYSCKIVNSKGEDECSSELIVYGAL</sequence>
<keyword evidence="2" id="KW-0677">Repeat</keyword>
<reference evidence="11" key="2">
    <citation type="submission" date="2020-11" db="EMBL/GenBank/DDBJ databases">
        <authorList>
            <person name="McCartney M.A."/>
            <person name="Auch B."/>
            <person name="Kono T."/>
            <person name="Mallez S."/>
            <person name="Becker A."/>
            <person name="Gohl D.M."/>
            <person name="Silverstein K.A.T."/>
            <person name="Koren S."/>
            <person name="Bechman K.B."/>
            <person name="Herman A."/>
            <person name="Abrahante J.E."/>
            <person name="Garbe J."/>
        </authorList>
    </citation>
    <scope>NUCLEOTIDE SEQUENCE</scope>
    <source>
        <strain evidence="11">Duluth1</strain>
        <tissue evidence="11">Whole animal</tissue>
    </source>
</reference>
<feature type="compositionally biased region" description="Polar residues" evidence="7">
    <location>
        <begin position="611"/>
        <end position="628"/>
    </location>
</feature>
<dbReference type="InterPro" id="IPR017441">
    <property type="entry name" value="Protein_kinase_ATP_BS"/>
</dbReference>
<reference evidence="11" key="1">
    <citation type="journal article" date="2019" name="bioRxiv">
        <title>The Genome of the Zebra Mussel, Dreissena polymorpha: A Resource for Invasive Species Research.</title>
        <authorList>
            <person name="McCartney M.A."/>
            <person name="Auch B."/>
            <person name="Kono T."/>
            <person name="Mallez S."/>
            <person name="Zhang Y."/>
            <person name="Obille A."/>
            <person name="Becker A."/>
            <person name="Abrahante J.E."/>
            <person name="Garbe J."/>
            <person name="Badalamenti J.P."/>
            <person name="Herman A."/>
            <person name="Mangelson H."/>
            <person name="Liachko I."/>
            <person name="Sullivan S."/>
            <person name="Sone E.D."/>
            <person name="Koren S."/>
            <person name="Silverstein K.A.T."/>
            <person name="Beckman K.B."/>
            <person name="Gohl D.M."/>
        </authorList>
    </citation>
    <scope>NUCLEOTIDE SEQUENCE</scope>
    <source>
        <strain evidence="11">Duluth1</strain>
        <tissue evidence="11">Whole animal</tissue>
    </source>
</reference>
<dbReference type="InterPro" id="IPR008271">
    <property type="entry name" value="Ser/Thr_kinase_AS"/>
</dbReference>
<evidence type="ECO:0000313" key="12">
    <source>
        <dbReference type="Proteomes" id="UP000828390"/>
    </source>
</evidence>
<evidence type="ECO:0000313" key="11">
    <source>
        <dbReference type="EMBL" id="KAH3754788.1"/>
    </source>
</evidence>
<proteinExistence type="inferred from homology"/>
<dbReference type="Pfam" id="PF00069">
    <property type="entry name" value="Pkinase"/>
    <property type="match status" value="1"/>
</dbReference>
<evidence type="ECO:0000259" key="9">
    <source>
        <dbReference type="PROSITE" id="PS50835"/>
    </source>
</evidence>
<dbReference type="PANTHER" id="PTHR47633:SF7">
    <property type="entry name" value="TITIN HOMOLOG"/>
    <property type="match status" value="1"/>
</dbReference>
<feature type="compositionally biased region" description="Low complexity" evidence="7">
    <location>
        <begin position="555"/>
        <end position="586"/>
    </location>
</feature>
<dbReference type="GO" id="GO:0005524">
    <property type="term" value="F:ATP binding"/>
    <property type="evidence" value="ECO:0007669"/>
    <property type="project" value="UniProtKB-UniRule"/>
</dbReference>
<dbReference type="SUPFAM" id="SSF48726">
    <property type="entry name" value="Immunoglobulin"/>
    <property type="match status" value="2"/>
</dbReference>
<dbReference type="Gene3D" id="3.30.200.20">
    <property type="entry name" value="Phosphorylase Kinase, domain 1"/>
    <property type="match status" value="1"/>
</dbReference>
<evidence type="ECO:0000256" key="1">
    <source>
        <dbReference type="ARBA" id="ARBA00006692"/>
    </source>
</evidence>
<dbReference type="PROSITE" id="PS00107">
    <property type="entry name" value="PROTEIN_KINASE_ATP"/>
    <property type="match status" value="1"/>
</dbReference>
<dbReference type="Pfam" id="PF00041">
    <property type="entry name" value="fn3"/>
    <property type="match status" value="1"/>
</dbReference>
<dbReference type="PROSITE" id="PS50011">
    <property type="entry name" value="PROTEIN_KINASE_DOM"/>
    <property type="match status" value="1"/>
</dbReference>
<feature type="domain" description="Protein kinase" evidence="8">
    <location>
        <begin position="250"/>
        <end position="505"/>
    </location>
</feature>
<evidence type="ECO:0000256" key="6">
    <source>
        <dbReference type="PROSITE-ProRule" id="PRU10141"/>
    </source>
</evidence>
<feature type="binding site" evidence="6">
    <location>
        <position position="279"/>
    </location>
    <ligand>
        <name>ATP</name>
        <dbReference type="ChEBI" id="CHEBI:30616"/>
    </ligand>
</feature>
<dbReference type="InterPro" id="IPR011009">
    <property type="entry name" value="Kinase-like_dom_sf"/>
</dbReference>
<comment type="similarity">
    <text evidence="1">Belongs to the protein kinase superfamily. CAMK Ser/Thr protein kinase family.</text>
</comment>
<dbReference type="InterPro" id="IPR003599">
    <property type="entry name" value="Ig_sub"/>
</dbReference>
<dbReference type="PANTHER" id="PTHR47633">
    <property type="entry name" value="IMMUNOGLOBULIN"/>
    <property type="match status" value="1"/>
</dbReference>
<evidence type="ECO:0000256" key="2">
    <source>
        <dbReference type="ARBA" id="ARBA00022737"/>
    </source>
</evidence>
<keyword evidence="12" id="KW-1185">Reference proteome</keyword>
<accession>A0A9D4DTK9</accession>
<dbReference type="InterPro" id="IPR036116">
    <property type="entry name" value="FN3_sf"/>
</dbReference>
<keyword evidence="5" id="KW-0393">Immunoglobulin domain</keyword>
<dbReference type="SMART" id="SM00060">
    <property type="entry name" value="FN3"/>
    <property type="match status" value="1"/>
</dbReference>
<dbReference type="AlphaFoldDB" id="A0A9D4DTK9"/>
<dbReference type="CDD" id="cd00063">
    <property type="entry name" value="FN3"/>
    <property type="match status" value="1"/>
</dbReference>
<dbReference type="Pfam" id="PF07679">
    <property type="entry name" value="I-set"/>
    <property type="match status" value="2"/>
</dbReference>
<comment type="caution">
    <text evidence="11">The sequence shown here is derived from an EMBL/GenBank/DDBJ whole genome shotgun (WGS) entry which is preliminary data.</text>
</comment>
<feature type="domain" description="Fibronectin type-III" evidence="10">
    <location>
        <begin position="116"/>
        <end position="214"/>
    </location>
</feature>
<dbReference type="SMART" id="SM00408">
    <property type="entry name" value="IGc2"/>
    <property type="match status" value="2"/>
</dbReference>
<dbReference type="EMBL" id="JAIWYP010000010">
    <property type="protein sequence ID" value="KAH3754788.1"/>
    <property type="molecule type" value="Genomic_DNA"/>
</dbReference>
<keyword evidence="3 6" id="KW-0547">Nucleotide-binding</keyword>
<name>A0A9D4DTK9_DREPO</name>
<evidence type="ECO:0000259" key="10">
    <source>
        <dbReference type="PROSITE" id="PS50853"/>
    </source>
</evidence>
<dbReference type="PROSITE" id="PS50835">
    <property type="entry name" value="IG_LIKE"/>
    <property type="match status" value="2"/>
</dbReference>
<evidence type="ECO:0008006" key="13">
    <source>
        <dbReference type="Google" id="ProtNLM"/>
    </source>
</evidence>
<feature type="domain" description="Ig-like" evidence="9">
    <location>
        <begin position="23"/>
        <end position="114"/>
    </location>
</feature>
<feature type="region of interest" description="Disordered" evidence="7">
    <location>
        <begin position="548"/>
        <end position="636"/>
    </location>
</feature>
<dbReference type="InterPro" id="IPR013098">
    <property type="entry name" value="Ig_I-set"/>
</dbReference>
<dbReference type="Gene3D" id="1.10.510.10">
    <property type="entry name" value="Transferase(Phosphotransferase) domain 1"/>
    <property type="match status" value="1"/>
</dbReference>
<dbReference type="Gene3D" id="2.60.40.10">
    <property type="entry name" value="Immunoglobulins"/>
    <property type="match status" value="3"/>
</dbReference>
<evidence type="ECO:0000256" key="4">
    <source>
        <dbReference type="ARBA" id="ARBA00022840"/>
    </source>
</evidence>
<dbReference type="SUPFAM" id="SSF56112">
    <property type="entry name" value="Protein kinase-like (PK-like)"/>
    <property type="match status" value="1"/>
</dbReference>
<evidence type="ECO:0000256" key="7">
    <source>
        <dbReference type="SAM" id="MobiDB-lite"/>
    </source>
</evidence>
<feature type="region of interest" description="Disordered" evidence="7">
    <location>
        <begin position="1"/>
        <end position="23"/>
    </location>
</feature>
<dbReference type="PROSITE" id="PS00108">
    <property type="entry name" value="PROTEIN_KINASE_ST"/>
    <property type="match status" value="1"/>
</dbReference>
<evidence type="ECO:0000256" key="5">
    <source>
        <dbReference type="ARBA" id="ARBA00023319"/>
    </source>
</evidence>
<organism evidence="11 12">
    <name type="scientific">Dreissena polymorpha</name>
    <name type="common">Zebra mussel</name>
    <name type="synonym">Mytilus polymorpha</name>
    <dbReference type="NCBI Taxonomy" id="45954"/>
    <lineage>
        <taxon>Eukaryota</taxon>
        <taxon>Metazoa</taxon>
        <taxon>Spiralia</taxon>
        <taxon>Lophotrochozoa</taxon>
        <taxon>Mollusca</taxon>
        <taxon>Bivalvia</taxon>
        <taxon>Autobranchia</taxon>
        <taxon>Heteroconchia</taxon>
        <taxon>Euheterodonta</taxon>
        <taxon>Imparidentia</taxon>
        <taxon>Neoheterodontei</taxon>
        <taxon>Myida</taxon>
        <taxon>Dreissenoidea</taxon>
        <taxon>Dreissenidae</taxon>
        <taxon>Dreissena</taxon>
    </lineage>
</organism>
<dbReference type="InterPro" id="IPR007110">
    <property type="entry name" value="Ig-like_dom"/>
</dbReference>
<dbReference type="GO" id="GO:0004672">
    <property type="term" value="F:protein kinase activity"/>
    <property type="evidence" value="ECO:0007669"/>
    <property type="project" value="InterPro"/>
</dbReference>
<dbReference type="InterPro" id="IPR036179">
    <property type="entry name" value="Ig-like_dom_sf"/>
</dbReference>